<keyword evidence="3" id="KW-1185">Reference proteome</keyword>
<organism evidence="2 3">
    <name type="scientific">[Candida] subhashii</name>
    <dbReference type="NCBI Taxonomy" id="561895"/>
    <lineage>
        <taxon>Eukaryota</taxon>
        <taxon>Fungi</taxon>
        <taxon>Dikarya</taxon>
        <taxon>Ascomycota</taxon>
        <taxon>Saccharomycotina</taxon>
        <taxon>Pichiomycetes</taxon>
        <taxon>Debaryomycetaceae</taxon>
        <taxon>Spathaspora</taxon>
    </lineage>
</organism>
<protein>
    <submittedName>
        <fullName evidence="2">Uncharacterized protein</fullName>
    </submittedName>
</protein>
<evidence type="ECO:0000313" key="3">
    <source>
        <dbReference type="Proteomes" id="UP000694255"/>
    </source>
</evidence>
<evidence type="ECO:0000313" key="2">
    <source>
        <dbReference type="EMBL" id="KAG7663571.1"/>
    </source>
</evidence>
<name>A0A8J5UN48_9ASCO</name>
<proteinExistence type="predicted"/>
<dbReference type="AlphaFoldDB" id="A0A8J5UN48"/>
<dbReference type="GeneID" id="73469706"/>
<dbReference type="RefSeq" id="XP_049263803.1">
    <property type="nucleotide sequence ID" value="XM_049406704.1"/>
</dbReference>
<dbReference type="Proteomes" id="UP000694255">
    <property type="component" value="Unassembled WGS sequence"/>
</dbReference>
<accession>A0A8J5UN48</accession>
<feature type="compositionally biased region" description="Low complexity" evidence="1">
    <location>
        <begin position="105"/>
        <end position="138"/>
    </location>
</feature>
<dbReference type="EMBL" id="JAGSYN010000126">
    <property type="protein sequence ID" value="KAG7663571.1"/>
    <property type="molecule type" value="Genomic_DNA"/>
</dbReference>
<feature type="region of interest" description="Disordered" evidence="1">
    <location>
        <begin position="105"/>
        <end position="140"/>
    </location>
</feature>
<comment type="caution">
    <text evidence="2">The sequence shown here is derived from an EMBL/GenBank/DDBJ whole genome shotgun (WGS) entry which is preliminary data.</text>
</comment>
<sequence length="368" mass="42409">MSDTEMEDATILNRLDRLLNSVDRVEARLAIHGQDITALHERINEVAATTTTEIQSLQRDVRKERRQLEGHVREANEFLQHEQGVEEGMRQVQQQQHINEQLQQQLHIHGKQEQQQQEQEQHQQQGQQVHGLLQAQQQRIEEQQRHQQIQQERVLDAINNLNQMNQNPQIQVAQNPALQNPATTNIRTEPIVDERLVVRPEKQAAYNEAIKTIKRYMPLFHTTDPGLVVDRRCAGRFAGTLSGTNERNITWRQITWNDCALIIINSSSLAEEEAARHFDYLTYLPQPGQKVLDYINGYRNSNTKDFFDKVSECIHSEVFPQNGLHNYNVEGEANAMGTTPGHLQYPIESLTEEADGEDITEKHEGYAV</sequence>
<gene>
    <name evidence="2" type="ORF">J8A68_002905</name>
</gene>
<evidence type="ECO:0000256" key="1">
    <source>
        <dbReference type="SAM" id="MobiDB-lite"/>
    </source>
</evidence>
<reference evidence="2 3" key="1">
    <citation type="journal article" date="2021" name="DNA Res.">
        <title>Genome analysis of Candida subhashii reveals its hybrid nature and dual mitochondrial genome conformations.</title>
        <authorList>
            <person name="Mixao V."/>
            <person name="Hegedusova E."/>
            <person name="Saus E."/>
            <person name="Pryszcz L.P."/>
            <person name="Cillingova A."/>
            <person name="Nosek J."/>
            <person name="Gabaldon T."/>
        </authorList>
    </citation>
    <scope>NUCLEOTIDE SEQUENCE [LARGE SCALE GENOMIC DNA]</scope>
    <source>
        <strain evidence="2 3">CBS 10753</strain>
    </source>
</reference>